<reference evidence="3 4" key="1">
    <citation type="submission" date="2016-10" db="EMBL/GenBank/DDBJ databases">
        <authorList>
            <person name="de Groot N.N."/>
        </authorList>
    </citation>
    <scope>NUCLEOTIDE SEQUENCE [LARGE SCALE GENOMIC DNA]</scope>
    <source>
        <strain evidence="4">KMM 9023,NRIC 0796,JCM 17311,KCTC 23692</strain>
    </source>
</reference>
<sequence>MAYSFGIRHLAGAIFAALCFAMPAAEAAPVSDSDLSRLINTGQIETARARLEASGGDALDVLFLEGRIAKARGALDTASAAFREVLRAAPNRINARRELAHTLLMEGKYAAAERQFAMLLAEDDNPRMRAGYRRFLAELSARRPLRLTGHVALAPSSNINRGTLRGRMETDLGDFEIAEGSQARSGVGLSYGISGRLQPPGAAGRGPILRWSLGQTRYSETTFDRSTGQLSFGYEARGARGHWQLQLYTRREARNDGASVTARGMHLALGRQVSPRDLVGVTLSREWRAYDEQSYRDGPVSRLALSWEHLFTPRLRGRAGLSFTLAEPEAAHQAYHARSLSLDVERRWDSGLALGAGAEIGRRDFDADYPLLSSPRADRFSSLRLTASHSRVTAFGLRPQLRCSHLRSRSNVAFAEYSVNECQISLGWEF</sequence>
<dbReference type="AlphaFoldDB" id="A0A1I6DPV8"/>
<dbReference type="OrthoDB" id="7916830at2"/>
<dbReference type="Pfam" id="PF14559">
    <property type="entry name" value="TPR_19"/>
    <property type="match status" value="1"/>
</dbReference>
<name>A0A1I6DPV8_9RHOB</name>
<dbReference type="InterPro" id="IPR007655">
    <property type="entry name" value="Slam_C"/>
</dbReference>
<evidence type="ECO:0000313" key="4">
    <source>
        <dbReference type="Proteomes" id="UP000199302"/>
    </source>
</evidence>
<organism evidence="3 4">
    <name type="scientific">Poseidonocella sedimentorum</name>
    <dbReference type="NCBI Taxonomy" id="871652"/>
    <lineage>
        <taxon>Bacteria</taxon>
        <taxon>Pseudomonadati</taxon>
        <taxon>Pseudomonadota</taxon>
        <taxon>Alphaproteobacteria</taxon>
        <taxon>Rhodobacterales</taxon>
        <taxon>Roseobacteraceae</taxon>
        <taxon>Poseidonocella</taxon>
    </lineage>
</organism>
<proteinExistence type="predicted"/>
<evidence type="ECO:0000256" key="1">
    <source>
        <dbReference type="SAM" id="SignalP"/>
    </source>
</evidence>
<dbReference type="SUPFAM" id="SSF48452">
    <property type="entry name" value="TPR-like"/>
    <property type="match status" value="1"/>
</dbReference>
<accession>A0A1I6DPV8</accession>
<gene>
    <name evidence="3" type="ORF">SAMN04515673_104233</name>
</gene>
<dbReference type="Proteomes" id="UP000199302">
    <property type="component" value="Unassembled WGS sequence"/>
</dbReference>
<evidence type="ECO:0000313" key="3">
    <source>
        <dbReference type="EMBL" id="SFR07474.1"/>
    </source>
</evidence>
<keyword evidence="4" id="KW-1185">Reference proteome</keyword>
<dbReference type="Gene3D" id="1.25.40.10">
    <property type="entry name" value="Tetratricopeptide repeat domain"/>
    <property type="match status" value="1"/>
</dbReference>
<dbReference type="Pfam" id="PF04575">
    <property type="entry name" value="SlipAM"/>
    <property type="match status" value="1"/>
</dbReference>
<dbReference type="STRING" id="871652.SAMN04515673_104233"/>
<keyword evidence="1" id="KW-0732">Signal</keyword>
<dbReference type="InterPro" id="IPR011990">
    <property type="entry name" value="TPR-like_helical_dom_sf"/>
</dbReference>
<protein>
    <submittedName>
        <fullName evidence="3">Tetratricopeptide repeat-containing protein</fullName>
    </submittedName>
</protein>
<feature type="signal peptide" evidence="1">
    <location>
        <begin position="1"/>
        <end position="27"/>
    </location>
</feature>
<dbReference type="EMBL" id="FOYI01000004">
    <property type="protein sequence ID" value="SFR07474.1"/>
    <property type="molecule type" value="Genomic_DNA"/>
</dbReference>
<feature type="chain" id="PRO_5011505087" evidence="1">
    <location>
        <begin position="28"/>
        <end position="430"/>
    </location>
</feature>
<feature type="domain" description="Surface lipoprotein assembly modifier C-terminal" evidence="2">
    <location>
        <begin position="157"/>
        <end position="430"/>
    </location>
</feature>
<dbReference type="RefSeq" id="WP_092079156.1">
    <property type="nucleotide sequence ID" value="NZ_FOYI01000004.1"/>
</dbReference>
<evidence type="ECO:0000259" key="2">
    <source>
        <dbReference type="Pfam" id="PF04575"/>
    </source>
</evidence>